<reference evidence="11 12" key="1">
    <citation type="submission" date="2017-07" db="EMBL/GenBank/DDBJ databases">
        <title>Isolation and whole genome analysis of endospore-forming bacteria from heroin.</title>
        <authorList>
            <person name="Kalinowski J."/>
            <person name="Ahrens B."/>
            <person name="Al-Dilaimi A."/>
            <person name="Winkler A."/>
            <person name="Wibberg D."/>
            <person name="Schleenbecker U."/>
            <person name="Ruckert C."/>
            <person name="Wolfel R."/>
            <person name="Grass G."/>
        </authorList>
    </citation>
    <scope>NUCLEOTIDE SEQUENCE [LARGE SCALE GENOMIC DNA]</scope>
    <source>
        <strain evidence="11 12">7537-G1</strain>
    </source>
</reference>
<protein>
    <submittedName>
        <fullName evidence="11">DNA-binding response regulator</fullName>
    </submittedName>
</protein>
<organism evidence="11 12">
    <name type="scientific">Paenibacillus campinasensis</name>
    <dbReference type="NCBI Taxonomy" id="66347"/>
    <lineage>
        <taxon>Bacteria</taxon>
        <taxon>Bacillati</taxon>
        <taxon>Bacillota</taxon>
        <taxon>Bacilli</taxon>
        <taxon>Bacillales</taxon>
        <taxon>Paenibacillaceae</taxon>
        <taxon>Paenibacillus</taxon>
    </lineage>
</organism>
<name>A0A268EMQ3_9BACL</name>
<evidence type="ECO:0000256" key="3">
    <source>
        <dbReference type="ARBA" id="ARBA00022553"/>
    </source>
</evidence>
<evidence type="ECO:0000256" key="8">
    <source>
        <dbReference type="PROSITE-ProRule" id="PRU00169"/>
    </source>
</evidence>
<dbReference type="GO" id="GO:0043565">
    <property type="term" value="F:sequence-specific DNA binding"/>
    <property type="evidence" value="ECO:0007669"/>
    <property type="project" value="InterPro"/>
</dbReference>
<dbReference type="EMBL" id="NPBY01000057">
    <property type="protein sequence ID" value="PAD74395.1"/>
    <property type="molecule type" value="Genomic_DNA"/>
</dbReference>
<sequence length="542" mass="63037">MKALIVDDESRVRKAIRLLVHWEEHGITDIQEADNGLKAIELIQQHRPNLVLLDMLMPLTNGLELMEWIHNHYPDTKFIVISGHDDFEFVRNTILYSGTDYILKPVDETAINAAVGKAISAWKAEDEERRAMHQQHVQVNEYRPVYSEKLLTSLIDEPFSQTQAARRLQDERIIPDKVSDIRLAVLQVDPSDEALYNRFGNHQDLLMFALLNICNEFMQKDRIGVAFRHFSSQRNIVIMVWDQLATFPTRLKEINSGIHRTLSRYMHFGISPTGLYPEDMPKLFNHGLSCLRSRDLTVLNQFLHEEVSGVRGGDHGLQFSAYEDRWKLAIMSGQPNLIAEAVEEWLAAMRKNGVITPELLERYDRDIERFLLRIIHEAASPLSETLLQEYKEESAASAKPSPDKHLFSYAEWQQYWETTIGWLAAALQSRKHEGQDLIHDITQFIEQNYQNEVSLYDIANRFHVSREYISRKFKQRHQINIPEYINRIRISKAKILLQNPGLKMAAISEMVGFKNEKYFSLVFKKQEGISPTEFRKLHEKDS</sequence>
<gene>
    <name evidence="11" type="ORF">CHH67_17745</name>
</gene>
<comment type="caution">
    <text evidence="11">The sequence shown here is derived from an EMBL/GenBank/DDBJ whole genome shotgun (WGS) entry which is preliminary data.</text>
</comment>
<feature type="domain" description="HTH araC/xylS-type" evidence="9">
    <location>
        <begin position="439"/>
        <end position="537"/>
    </location>
</feature>
<dbReference type="CDD" id="cd17536">
    <property type="entry name" value="REC_YesN-like"/>
    <property type="match status" value="1"/>
</dbReference>
<dbReference type="GO" id="GO:0000160">
    <property type="term" value="P:phosphorelay signal transduction system"/>
    <property type="evidence" value="ECO:0007669"/>
    <property type="project" value="UniProtKB-KW"/>
</dbReference>
<dbReference type="Proteomes" id="UP000215596">
    <property type="component" value="Unassembled WGS sequence"/>
</dbReference>
<dbReference type="InterPro" id="IPR011006">
    <property type="entry name" value="CheY-like_superfamily"/>
</dbReference>
<evidence type="ECO:0000313" key="11">
    <source>
        <dbReference type="EMBL" id="PAD74395.1"/>
    </source>
</evidence>
<dbReference type="PROSITE" id="PS01124">
    <property type="entry name" value="HTH_ARAC_FAMILY_2"/>
    <property type="match status" value="1"/>
</dbReference>
<dbReference type="Pfam" id="PF12833">
    <property type="entry name" value="HTH_18"/>
    <property type="match status" value="1"/>
</dbReference>
<dbReference type="Pfam" id="PF00072">
    <property type="entry name" value="Response_reg"/>
    <property type="match status" value="1"/>
</dbReference>
<keyword evidence="5" id="KW-0805">Transcription regulation</keyword>
<dbReference type="SUPFAM" id="SSF46689">
    <property type="entry name" value="Homeodomain-like"/>
    <property type="match status" value="2"/>
</dbReference>
<accession>A0A268EMQ3</accession>
<feature type="domain" description="Response regulatory" evidence="10">
    <location>
        <begin position="2"/>
        <end position="119"/>
    </location>
</feature>
<dbReference type="PANTHER" id="PTHR42713">
    <property type="entry name" value="HISTIDINE KINASE-RELATED"/>
    <property type="match status" value="1"/>
</dbReference>
<dbReference type="AlphaFoldDB" id="A0A268EMQ3"/>
<feature type="modified residue" description="4-aspartylphosphate" evidence="8">
    <location>
        <position position="54"/>
    </location>
</feature>
<keyword evidence="2" id="KW-0963">Cytoplasm</keyword>
<dbReference type="InterPro" id="IPR001789">
    <property type="entry name" value="Sig_transdc_resp-reg_receiver"/>
</dbReference>
<evidence type="ECO:0000313" key="12">
    <source>
        <dbReference type="Proteomes" id="UP000215596"/>
    </source>
</evidence>
<dbReference type="Gene3D" id="3.40.50.2300">
    <property type="match status" value="1"/>
</dbReference>
<evidence type="ECO:0000256" key="1">
    <source>
        <dbReference type="ARBA" id="ARBA00004496"/>
    </source>
</evidence>
<proteinExistence type="predicted"/>
<keyword evidence="4" id="KW-0902">Two-component regulatory system</keyword>
<dbReference type="SMART" id="SM00448">
    <property type="entry name" value="REC"/>
    <property type="match status" value="1"/>
</dbReference>
<evidence type="ECO:0000256" key="6">
    <source>
        <dbReference type="ARBA" id="ARBA00023125"/>
    </source>
</evidence>
<keyword evidence="7" id="KW-0804">Transcription</keyword>
<evidence type="ECO:0000259" key="10">
    <source>
        <dbReference type="PROSITE" id="PS50110"/>
    </source>
</evidence>
<evidence type="ECO:0000256" key="5">
    <source>
        <dbReference type="ARBA" id="ARBA00023015"/>
    </source>
</evidence>
<evidence type="ECO:0000256" key="4">
    <source>
        <dbReference type="ARBA" id="ARBA00023012"/>
    </source>
</evidence>
<dbReference type="OrthoDB" id="159632at2"/>
<dbReference type="InterPro" id="IPR009057">
    <property type="entry name" value="Homeodomain-like_sf"/>
</dbReference>
<dbReference type="SMART" id="SM00342">
    <property type="entry name" value="HTH_ARAC"/>
    <property type="match status" value="1"/>
</dbReference>
<keyword evidence="6 11" id="KW-0238">DNA-binding</keyword>
<dbReference type="Gene3D" id="1.10.10.60">
    <property type="entry name" value="Homeodomain-like"/>
    <property type="match status" value="2"/>
</dbReference>
<dbReference type="PANTHER" id="PTHR42713:SF3">
    <property type="entry name" value="TRANSCRIPTIONAL REGULATORY PROTEIN HPTR"/>
    <property type="match status" value="1"/>
</dbReference>
<evidence type="ECO:0000256" key="7">
    <source>
        <dbReference type="ARBA" id="ARBA00023163"/>
    </source>
</evidence>
<dbReference type="InterPro" id="IPR018062">
    <property type="entry name" value="HTH_AraC-typ_CS"/>
</dbReference>
<comment type="subcellular location">
    <subcellularLocation>
        <location evidence="1">Cytoplasm</location>
    </subcellularLocation>
</comment>
<dbReference type="InterPro" id="IPR018060">
    <property type="entry name" value="HTH_AraC"/>
</dbReference>
<dbReference type="SUPFAM" id="SSF52172">
    <property type="entry name" value="CheY-like"/>
    <property type="match status" value="1"/>
</dbReference>
<dbReference type="GO" id="GO:0005737">
    <property type="term" value="C:cytoplasm"/>
    <property type="evidence" value="ECO:0007669"/>
    <property type="project" value="UniProtKB-SubCell"/>
</dbReference>
<evidence type="ECO:0000259" key="9">
    <source>
        <dbReference type="PROSITE" id="PS01124"/>
    </source>
</evidence>
<dbReference type="RefSeq" id="WP_095266544.1">
    <property type="nucleotide sequence ID" value="NZ_NPBY01000057.1"/>
</dbReference>
<dbReference type="PROSITE" id="PS00041">
    <property type="entry name" value="HTH_ARAC_FAMILY_1"/>
    <property type="match status" value="1"/>
</dbReference>
<dbReference type="PROSITE" id="PS50110">
    <property type="entry name" value="RESPONSE_REGULATORY"/>
    <property type="match status" value="1"/>
</dbReference>
<keyword evidence="3 8" id="KW-0597">Phosphoprotein</keyword>
<dbReference type="GO" id="GO:0003700">
    <property type="term" value="F:DNA-binding transcription factor activity"/>
    <property type="evidence" value="ECO:0007669"/>
    <property type="project" value="InterPro"/>
</dbReference>
<evidence type="ECO:0000256" key="2">
    <source>
        <dbReference type="ARBA" id="ARBA00022490"/>
    </source>
</evidence>
<dbReference type="InterPro" id="IPR051552">
    <property type="entry name" value="HptR"/>
</dbReference>